<accession>A0ABN2I3P0</accession>
<dbReference type="RefSeq" id="WP_346115461.1">
    <property type="nucleotide sequence ID" value="NZ_BAAAMU010000250.1"/>
</dbReference>
<feature type="transmembrane region" description="Helical" evidence="1">
    <location>
        <begin position="196"/>
        <end position="218"/>
    </location>
</feature>
<dbReference type="Gene3D" id="1.10.510.10">
    <property type="entry name" value="Transferase(Phosphotransferase) domain 1"/>
    <property type="match status" value="1"/>
</dbReference>
<keyword evidence="1" id="KW-1133">Transmembrane helix</keyword>
<sequence length="428" mass="44868">MEFQGWSDGLALRPRDYLGRGESLAEVVRAAGPYQGESLYLLALGTATTLARLHLGGIAGLRLHPGNVVIGAGGQASFAAGPRDSEFPAQDVKDWADVVVFAATGRVAGGGAEPDLDRLLPALRAVIDECRRPDAFARPTSVDLVRILLGHSSRLPGVPGVTVHELLLEAERRTRPYEPEPPAADPASAPLWRRPAYLAGLAVGVLAVAVAAGTVVLVSSRAAAPLASPAGDDVAAAVGRRTATFEQRTEVPRYGETVVADGRLSFDANAATAYDMKLTCGNAPRTTRVSLVGRSGVAAGVPFDAVRPPLEPCDQSRAPSVRDLSSPHSIQALIDAAESNVTSTQEAGGRTITGSALAHRIRGEESLAAYAGTSAEGPVEFTLRVDAKGLPISLKLHMESRADGTRDVETVYRDWRPFEAIEGETPNG</sequence>
<evidence type="ECO:0000256" key="1">
    <source>
        <dbReference type="SAM" id="Phobius"/>
    </source>
</evidence>
<protein>
    <recommendedName>
        <fullName evidence="4">Serine/threonine protein kinase</fullName>
    </recommendedName>
</protein>
<comment type="caution">
    <text evidence="2">The sequence shown here is derived from an EMBL/GenBank/DDBJ whole genome shotgun (WGS) entry which is preliminary data.</text>
</comment>
<evidence type="ECO:0000313" key="2">
    <source>
        <dbReference type="EMBL" id="GAA1698124.1"/>
    </source>
</evidence>
<keyword evidence="3" id="KW-1185">Reference proteome</keyword>
<name>A0ABN2I3P0_9ACTN</name>
<keyword evidence="1" id="KW-0812">Transmembrane</keyword>
<evidence type="ECO:0000313" key="3">
    <source>
        <dbReference type="Proteomes" id="UP001500064"/>
    </source>
</evidence>
<keyword evidence="1" id="KW-0472">Membrane</keyword>
<evidence type="ECO:0008006" key="4">
    <source>
        <dbReference type="Google" id="ProtNLM"/>
    </source>
</evidence>
<gene>
    <name evidence="2" type="ORF">GCM10009733_111160</name>
</gene>
<dbReference type="Proteomes" id="UP001500064">
    <property type="component" value="Unassembled WGS sequence"/>
</dbReference>
<proteinExistence type="predicted"/>
<organism evidence="2 3">
    <name type="scientific">Nonomuraea maheshkhaliensis</name>
    <dbReference type="NCBI Taxonomy" id="419590"/>
    <lineage>
        <taxon>Bacteria</taxon>
        <taxon>Bacillati</taxon>
        <taxon>Actinomycetota</taxon>
        <taxon>Actinomycetes</taxon>
        <taxon>Streptosporangiales</taxon>
        <taxon>Streptosporangiaceae</taxon>
        <taxon>Nonomuraea</taxon>
    </lineage>
</organism>
<reference evidence="2 3" key="1">
    <citation type="journal article" date="2019" name="Int. J. Syst. Evol. Microbiol.">
        <title>The Global Catalogue of Microorganisms (GCM) 10K type strain sequencing project: providing services to taxonomists for standard genome sequencing and annotation.</title>
        <authorList>
            <consortium name="The Broad Institute Genomics Platform"/>
            <consortium name="The Broad Institute Genome Sequencing Center for Infectious Disease"/>
            <person name="Wu L."/>
            <person name="Ma J."/>
        </authorList>
    </citation>
    <scope>NUCLEOTIDE SEQUENCE [LARGE SCALE GENOMIC DNA]</scope>
    <source>
        <strain evidence="2 3">JCM 13929</strain>
    </source>
</reference>
<dbReference type="EMBL" id="BAAAMU010000250">
    <property type="protein sequence ID" value="GAA1698124.1"/>
    <property type="molecule type" value="Genomic_DNA"/>
</dbReference>